<comment type="caution">
    <text evidence="2">The sequence shown here is derived from an EMBL/GenBank/DDBJ whole genome shotgun (WGS) entry which is preliminary data.</text>
</comment>
<feature type="compositionally biased region" description="Acidic residues" evidence="1">
    <location>
        <begin position="29"/>
        <end position="40"/>
    </location>
</feature>
<gene>
    <name evidence="2" type="ORF">chiPu_0024332</name>
</gene>
<feature type="region of interest" description="Disordered" evidence="1">
    <location>
        <begin position="23"/>
        <end position="54"/>
    </location>
</feature>
<proteinExistence type="predicted"/>
<dbReference type="AlphaFoldDB" id="A0A401TCI6"/>
<feature type="non-terminal residue" evidence="2">
    <location>
        <position position="1"/>
    </location>
</feature>
<name>A0A401TCI6_CHIPU</name>
<organism evidence="2 3">
    <name type="scientific">Chiloscyllium punctatum</name>
    <name type="common">Brownbanded bambooshark</name>
    <name type="synonym">Hemiscyllium punctatum</name>
    <dbReference type="NCBI Taxonomy" id="137246"/>
    <lineage>
        <taxon>Eukaryota</taxon>
        <taxon>Metazoa</taxon>
        <taxon>Chordata</taxon>
        <taxon>Craniata</taxon>
        <taxon>Vertebrata</taxon>
        <taxon>Chondrichthyes</taxon>
        <taxon>Elasmobranchii</taxon>
        <taxon>Galeomorphii</taxon>
        <taxon>Galeoidea</taxon>
        <taxon>Orectolobiformes</taxon>
        <taxon>Hemiscylliidae</taxon>
        <taxon>Chiloscyllium</taxon>
    </lineage>
</organism>
<evidence type="ECO:0000313" key="3">
    <source>
        <dbReference type="Proteomes" id="UP000287033"/>
    </source>
</evidence>
<evidence type="ECO:0000256" key="1">
    <source>
        <dbReference type="SAM" id="MobiDB-lite"/>
    </source>
</evidence>
<evidence type="ECO:0000313" key="2">
    <source>
        <dbReference type="EMBL" id="GCC40368.1"/>
    </source>
</evidence>
<reference evidence="2 3" key="1">
    <citation type="journal article" date="2018" name="Nat. Ecol. Evol.">
        <title>Shark genomes provide insights into elasmobranch evolution and the origin of vertebrates.</title>
        <authorList>
            <person name="Hara Y"/>
            <person name="Yamaguchi K"/>
            <person name="Onimaru K"/>
            <person name="Kadota M"/>
            <person name="Koyanagi M"/>
            <person name="Keeley SD"/>
            <person name="Tatsumi K"/>
            <person name="Tanaka K"/>
            <person name="Motone F"/>
            <person name="Kageyama Y"/>
            <person name="Nozu R"/>
            <person name="Adachi N"/>
            <person name="Nishimura O"/>
            <person name="Nakagawa R"/>
            <person name="Tanegashima C"/>
            <person name="Kiyatake I"/>
            <person name="Matsumoto R"/>
            <person name="Murakumo K"/>
            <person name="Nishida K"/>
            <person name="Terakita A"/>
            <person name="Kuratani S"/>
            <person name="Sato K"/>
            <person name="Hyodo S Kuraku.S."/>
        </authorList>
    </citation>
    <scope>NUCLEOTIDE SEQUENCE [LARGE SCALE GENOMIC DNA]</scope>
</reference>
<sequence>EDSAECKAASKLWDLYTRTRNEFVQRGDYEDEEEEDDYDGQDNPGTTGDEDVRAVLIV</sequence>
<dbReference type="EMBL" id="BEZZ01037236">
    <property type="protein sequence ID" value="GCC40368.1"/>
    <property type="molecule type" value="Genomic_DNA"/>
</dbReference>
<accession>A0A401TCI6</accession>
<protein>
    <submittedName>
        <fullName evidence="2">Uncharacterized protein</fullName>
    </submittedName>
</protein>
<dbReference type="Proteomes" id="UP000287033">
    <property type="component" value="Unassembled WGS sequence"/>
</dbReference>
<keyword evidence="3" id="KW-1185">Reference proteome</keyword>
<dbReference type="STRING" id="137246.A0A401TCI6"/>